<dbReference type="InterPro" id="IPR037119">
    <property type="entry name" value="Haem_oxidase_HugZ-like_sf"/>
</dbReference>
<dbReference type="PANTHER" id="PTHR37783:SF1">
    <property type="entry name" value="MEMBRANE PROTEIN, PUTATIVE (AFU_ORTHOLOGUE AFUA_1G04315)-RELATED"/>
    <property type="match status" value="1"/>
</dbReference>
<dbReference type="OrthoDB" id="5553410at2759"/>
<keyword evidence="2" id="KW-1133">Transmembrane helix</keyword>
<comment type="caution">
    <text evidence="4">The sequence shown here is derived from an EMBL/GenBank/DDBJ whole genome shotgun (WGS) entry which is preliminary data.</text>
</comment>
<name>A0A9N8W9M2_9GLOM</name>
<dbReference type="Gene3D" id="3.20.180.10">
    <property type="entry name" value="PNP-oxidase-like"/>
    <property type="match status" value="1"/>
</dbReference>
<keyword evidence="2" id="KW-0472">Membrane</keyword>
<protein>
    <submittedName>
        <fullName evidence="4">6492_t:CDS:1</fullName>
    </submittedName>
</protein>
<dbReference type="Proteomes" id="UP000789739">
    <property type="component" value="Unassembled WGS sequence"/>
</dbReference>
<accession>A0A9N8W9M2</accession>
<evidence type="ECO:0000259" key="3">
    <source>
        <dbReference type="Pfam" id="PF10615"/>
    </source>
</evidence>
<keyword evidence="5" id="KW-1185">Reference proteome</keyword>
<evidence type="ECO:0000256" key="2">
    <source>
        <dbReference type="SAM" id="Phobius"/>
    </source>
</evidence>
<sequence length="231" mass="25995">MSRYNNYSNTKEDPITLHSSRLVSYMNGHPQTLLGYAKYYGDSRTAMHAKMIDIDSSGIVLDVTMEDGQQEEIHVKFKTPLRGYEEVRPVLEEMAKEAETALGLPSTRPPSTTAPSDPSKHTPYVLPSLIPLLVGLSLILFVLCLDLFPEYLPSFIAPLREALGPDLCRAITYFTFTVRSVETIFITNVLRERGEPDPVTFAMWIVSSLLFGYFGSYRLFEEGKDKANKAE</sequence>
<gene>
    <name evidence="4" type="ORF">PBRASI_LOCUS1644</name>
</gene>
<dbReference type="Pfam" id="PF10615">
    <property type="entry name" value="DUF2470"/>
    <property type="match status" value="1"/>
</dbReference>
<reference evidence="4" key="1">
    <citation type="submission" date="2021-06" db="EMBL/GenBank/DDBJ databases">
        <authorList>
            <person name="Kallberg Y."/>
            <person name="Tangrot J."/>
            <person name="Rosling A."/>
        </authorList>
    </citation>
    <scope>NUCLEOTIDE SEQUENCE</scope>
    <source>
        <strain evidence="4">BR232B</strain>
    </source>
</reference>
<feature type="region of interest" description="Disordered" evidence="1">
    <location>
        <begin position="98"/>
        <end position="120"/>
    </location>
</feature>
<dbReference type="EMBL" id="CAJVPI010000112">
    <property type="protein sequence ID" value="CAG8482195.1"/>
    <property type="molecule type" value="Genomic_DNA"/>
</dbReference>
<feature type="transmembrane region" description="Helical" evidence="2">
    <location>
        <begin position="129"/>
        <end position="148"/>
    </location>
</feature>
<proteinExistence type="predicted"/>
<dbReference type="PANTHER" id="PTHR37783">
    <property type="entry name" value="MEMBRANE PROTEIN, PUTATIVE (AFU_ORTHOLOGUE AFUA_1G04315)-RELATED"/>
    <property type="match status" value="1"/>
</dbReference>
<dbReference type="AlphaFoldDB" id="A0A9N8W9M2"/>
<evidence type="ECO:0000313" key="4">
    <source>
        <dbReference type="EMBL" id="CAG8482195.1"/>
    </source>
</evidence>
<organism evidence="4 5">
    <name type="scientific">Paraglomus brasilianum</name>
    <dbReference type="NCBI Taxonomy" id="144538"/>
    <lineage>
        <taxon>Eukaryota</taxon>
        <taxon>Fungi</taxon>
        <taxon>Fungi incertae sedis</taxon>
        <taxon>Mucoromycota</taxon>
        <taxon>Glomeromycotina</taxon>
        <taxon>Glomeromycetes</taxon>
        <taxon>Paraglomerales</taxon>
        <taxon>Paraglomeraceae</taxon>
        <taxon>Paraglomus</taxon>
    </lineage>
</organism>
<evidence type="ECO:0000313" key="5">
    <source>
        <dbReference type="Proteomes" id="UP000789739"/>
    </source>
</evidence>
<dbReference type="InterPro" id="IPR019595">
    <property type="entry name" value="DUF2470"/>
</dbReference>
<feature type="domain" description="DUF2470" evidence="3">
    <location>
        <begin position="19"/>
        <end position="94"/>
    </location>
</feature>
<keyword evidence="2" id="KW-0812">Transmembrane</keyword>
<feature type="compositionally biased region" description="Low complexity" evidence="1">
    <location>
        <begin position="105"/>
        <end position="117"/>
    </location>
</feature>
<feature type="transmembrane region" description="Helical" evidence="2">
    <location>
        <begin position="201"/>
        <end position="220"/>
    </location>
</feature>
<evidence type="ECO:0000256" key="1">
    <source>
        <dbReference type="SAM" id="MobiDB-lite"/>
    </source>
</evidence>